<accession>A0AAD8QFF5</accession>
<protein>
    <recommendedName>
        <fullName evidence="4">CCHC-type domain-containing protein</fullName>
    </recommendedName>
</protein>
<feature type="compositionally biased region" description="Basic and acidic residues" evidence="1">
    <location>
        <begin position="270"/>
        <end position="282"/>
    </location>
</feature>
<sequence length="386" mass="42558">MGRGGGVSQGFPYRASHGGEALSRRRVNAGATRGAQGRSARPGLGPRRHPGRLVAPLRYLFGLRKLRAKIGPWAKMYCLGDWKKVVQQGPWIFRGFGLLIEDYDGLSAPEDFVFTRMHVWAQIHGIPELYRKVDVVDDLARKIGQVKEVQLAPKLFFEGNYVRIRVRINIEKALMRVVSLTMPEGKKRLMVKYEKVPFFCKRCGFLGHDHEECGDGVWEDKQLQFGSWMLATRRANQPTPEARGLTPRTPARGGFAGRSGGFPSGVYRKRTSEDASLDKESDLGDTGLSPMKTSPSETGTEGSEGAKDVTETSGKTSMDASLEIQMSDILENPPLEGVGTNNGSTDPPLPPPYLDPRDRSKLRKTGETSNILATSAASSEEVRRAQ</sequence>
<dbReference type="EMBL" id="JAUUTY010000382">
    <property type="protein sequence ID" value="KAK1601658.1"/>
    <property type="molecule type" value="Genomic_DNA"/>
</dbReference>
<dbReference type="AlphaFoldDB" id="A0AAD8QFF5"/>
<evidence type="ECO:0000313" key="2">
    <source>
        <dbReference type="EMBL" id="KAK1601658.1"/>
    </source>
</evidence>
<dbReference type="Proteomes" id="UP001231189">
    <property type="component" value="Unassembled WGS sequence"/>
</dbReference>
<name>A0AAD8QFF5_LOLMU</name>
<feature type="compositionally biased region" description="Polar residues" evidence="1">
    <location>
        <begin position="367"/>
        <end position="378"/>
    </location>
</feature>
<feature type="region of interest" description="Disordered" evidence="1">
    <location>
        <begin position="24"/>
        <end position="49"/>
    </location>
</feature>
<dbReference type="PANTHER" id="PTHR31286:SF167">
    <property type="entry name" value="OS09G0268800 PROTEIN"/>
    <property type="match status" value="1"/>
</dbReference>
<reference evidence="2" key="1">
    <citation type="submission" date="2023-07" db="EMBL/GenBank/DDBJ databases">
        <title>A chromosome-level genome assembly of Lolium multiflorum.</title>
        <authorList>
            <person name="Chen Y."/>
            <person name="Copetti D."/>
            <person name="Kolliker R."/>
            <person name="Studer B."/>
        </authorList>
    </citation>
    <scope>NUCLEOTIDE SEQUENCE</scope>
    <source>
        <strain evidence="2">02402/16</strain>
        <tissue evidence="2">Leaf</tissue>
    </source>
</reference>
<gene>
    <name evidence="2" type="ORF">QYE76_016912</name>
</gene>
<feature type="compositionally biased region" description="Polar residues" evidence="1">
    <location>
        <begin position="291"/>
        <end position="301"/>
    </location>
</feature>
<evidence type="ECO:0000313" key="3">
    <source>
        <dbReference type="Proteomes" id="UP001231189"/>
    </source>
</evidence>
<comment type="caution">
    <text evidence="2">The sequence shown here is derived from an EMBL/GenBank/DDBJ whole genome shotgun (WGS) entry which is preliminary data.</text>
</comment>
<feature type="compositionally biased region" description="Gly residues" evidence="1">
    <location>
        <begin position="254"/>
        <end position="263"/>
    </location>
</feature>
<dbReference type="PANTHER" id="PTHR31286">
    <property type="entry name" value="GLYCINE-RICH CELL WALL STRUCTURAL PROTEIN 1.8-LIKE"/>
    <property type="match status" value="1"/>
</dbReference>
<evidence type="ECO:0000256" key="1">
    <source>
        <dbReference type="SAM" id="MobiDB-lite"/>
    </source>
</evidence>
<proteinExistence type="predicted"/>
<keyword evidence="3" id="KW-1185">Reference proteome</keyword>
<evidence type="ECO:0008006" key="4">
    <source>
        <dbReference type="Google" id="ProtNLM"/>
    </source>
</evidence>
<feature type="region of interest" description="Disordered" evidence="1">
    <location>
        <begin position="234"/>
        <end position="386"/>
    </location>
</feature>
<dbReference type="InterPro" id="IPR040256">
    <property type="entry name" value="At4g02000-like"/>
</dbReference>
<organism evidence="2 3">
    <name type="scientific">Lolium multiflorum</name>
    <name type="common">Italian ryegrass</name>
    <name type="synonym">Lolium perenne subsp. multiflorum</name>
    <dbReference type="NCBI Taxonomy" id="4521"/>
    <lineage>
        <taxon>Eukaryota</taxon>
        <taxon>Viridiplantae</taxon>
        <taxon>Streptophyta</taxon>
        <taxon>Embryophyta</taxon>
        <taxon>Tracheophyta</taxon>
        <taxon>Spermatophyta</taxon>
        <taxon>Magnoliopsida</taxon>
        <taxon>Liliopsida</taxon>
        <taxon>Poales</taxon>
        <taxon>Poaceae</taxon>
        <taxon>BOP clade</taxon>
        <taxon>Pooideae</taxon>
        <taxon>Poodae</taxon>
        <taxon>Poeae</taxon>
        <taxon>Poeae Chloroplast Group 2 (Poeae type)</taxon>
        <taxon>Loliodinae</taxon>
        <taxon>Loliinae</taxon>
        <taxon>Lolium</taxon>
    </lineage>
</organism>